<evidence type="ECO:0000256" key="5">
    <source>
        <dbReference type="PROSITE-ProRule" id="PRU01091"/>
    </source>
</evidence>
<evidence type="ECO:0000313" key="8">
    <source>
        <dbReference type="EMBL" id="ROP42681.1"/>
    </source>
</evidence>
<dbReference type="SUPFAM" id="SSF46894">
    <property type="entry name" value="C-terminal effector domain of the bipartite response regulators"/>
    <property type="match status" value="1"/>
</dbReference>
<dbReference type="InterPro" id="IPR005158">
    <property type="entry name" value="BTAD"/>
</dbReference>
<keyword evidence="3 5" id="KW-0238">DNA-binding</keyword>
<keyword evidence="9" id="KW-1185">Reference proteome</keyword>
<dbReference type="GO" id="GO:0006355">
    <property type="term" value="P:regulation of DNA-templated transcription"/>
    <property type="evidence" value="ECO:0007669"/>
    <property type="project" value="InterPro"/>
</dbReference>
<feature type="DNA-binding region" description="OmpR/PhoB-type" evidence="5">
    <location>
        <begin position="16"/>
        <end position="120"/>
    </location>
</feature>
<feature type="region of interest" description="Disordered" evidence="6">
    <location>
        <begin position="272"/>
        <end position="300"/>
    </location>
</feature>
<dbReference type="InterPro" id="IPR016032">
    <property type="entry name" value="Sig_transdc_resp-reg_C-effctor"/>
</dbReference>
<dbReference type="InterPro" id="IPR027417">
    <property type="entry name" value="P-loop_NTPase"/>
</dbReference>
<dbReference type="Gene3D" id="1.10.10.10">
    <property type="entry name" value="Winged helix-like DNA-binding domain superfamily/Winged helix DNA-binding domain"/>
    <property type="match status" value="1"/>
</dbReference>
<dbReference type="CDD" id="cd15831">
    <property type="entry name" value="BTAD"/>
    <property type="match status" value="1"/>
</dbReference>
<dbReference type="AlphaFoldDB" id="A0A3N1HJQ3"/>
<gene>
    <name evidence="8" type="ORF">EDD40_8189</name>
</gene>
<evidence type="ECO:0000256" key="6">
    <source>
        <dbReference type="SAM" id="MobiDB-lite"/>
    </source>
</evidence>
<sequence length="1023" mass="108839">MSTLSCPPERLSRRGYPLLVFGAVRFGVLGPLRVERDGEPLALGGPRQRDLLTLLVLRANRVVSAGWLVDALWDGRPPAGAHITLRSYVAVLRRALEPERGRRAPAELLRGHTGGYELSAPPDTVDAVRFTALAGHGARALADGEWEAAERHFADALALWRGGLTTDLAAVRPDATRLAEARAEAGEGRFTAAVAAGRHQAVLPDLRQFVAAHPERENARAQLMLALYRAGRQTDALAVYDEGRRLLADEHGVEPGEALRDLHRRVLAHTVPPVGGKAGAATRTRGPGRTAGPGRAAGGPHATLVGRTAELSLLTDLLAASGRDGGRFAAIVGEAGIGKTTLADALARRAADAGVPVAWGRCPDLGQAPPFWLWTQVVRALAPAGDEEADPALAGFGTGPATGADIDPTARFRTYDAVSALVHATARARGLVLVLDDLHAADADSLLLLRYLATTVRTSRALVVATLRPYEHDPALVAALADLARSPGCRQLRPAGLDADAVADLVREHTGAPAPADLVRDLLTRTGGNPFFITELLTSAEPTGAPPPSVRDTVRRRLHALDDRTRDWLDVLSVAGRDLDVDLLEAATTTEVRLTPHVAHLVAEPGAGVVRFRHPLFAEAAYADLAPTRRADLHARLADAGRHVLTPAELAHHYDRARGREDEHLRWTLEAADDATRRLAYEDALAHLDRAAALLTAPERELAVQLHRTSLLQITVGIGSDAVDLAAARARELLARVDPGADVRHALWTLGELACNRAEFAIAADLAGRLASDDGVIGAAGHYLLGVVGYFTGRLVEADRHLTAAIDRLRELDPRELVGRAGRTPTLATYDFRALVRSLLGDAAAARSDLAAAHALAERADDPYGRANATLFAAWTAVQEHDVAAALAAARRCREIGRRQHMPHFVTTGDFYAEWAAVRGGDDSRLTAMRAAREGVHRLGLRATRTISLGAMADAYLVTGHHADAAALADEGLAIAEQVGERVFAAELHRVRGLATGDPADLAAGARLAEAQGADLVRARFPR</sequence>
<dbReference type="EMBL" id="RJKM01000001">
    <property type="protein sequence ID" value="ROP42681.1"/>
    <property type="molecule type" value="Genomic_DNA"/>
</dbReference>
<reference evidence="8 9" key="1">
    <citation type="submission" date="2018-11" db="EMBL/GenBank/DDBJ databases">
        <title>Sequencing the genomes of 1000 actinobacteria strains.</title>
        <authorList>
            <person name="Klenk H.-P."/>
        </authorList>
    </citation>
    <scope>NUCLEOTIDE SEQUENCE [LARGE SCALE GENOMIC DNA]</scope>
    <source>
        <strain evidence="8 9">DSM 44231</strain>
    </source>
</reference>
<dbReference type="PANTHER" id="PTHR35807:SF1">
    <property type="entry name" value="TRANSCRIPTIONAL REGULATOR REDD"/>
    <property type="match status" value="1"/>
</dbReference>
<dbReference type="Pfam" id="PF03704">
    <property type="entry name" value="BTAD"/>
    <property type="match status" value="1"/>
</dbReference>
<dbReference type="Proteomes" id="UP000268727">
    <property type="component" value="Unassembled WGS sequence"/>
</dbReference>
<accession>A0A3N1HJQ3</accession>
<evidence type="ECO:0000256" key="3">
    <source>
        <dbReference type="ARBA" id="ARBA00023125"/>
    </source>
</evidence>
<dbReference type="PROSITE" id="PS51755">
    <property type="entry name" value="OMPR_PHOB"/>
    <property type="match status" value="1"/>
</dbReference>
<feature type="domain" description="OmpR/PhoB-type" evidence="7">
    <location>
        <begin position="16"/>
        <end position="120"/>
    </location>
</feature>
<dbReference type="InterPro" id="IPR011990">
    <property type="entry name" value="TPR-like_helical_dom_sf"/>
</dbReference>
<dbReference type="GO" id="GO:0003677">
    <property type="term" value="F:DNA binding"/>
    <property type="evidence" value="ECO:0007669"/>
    <property type="project" value="UniProtKB-UniRule"/>
</dbReference>
<name>A0A3N1HJQ3_9PSEU</name>
<dbReference type="Pfam" id="PF00486">
    <property type="entry name" value="Trans_reg_C"/>
    <property type="match status" value="1"/>
</dbReference>
<evidence type="ECO:0000256" key="2">
    <source>
        <dbReference type="ARBA" id="ARBA00023015"/>
    </source>
</evidence>
<dbReference type="InterPro" id="IPR036388">
    <property type="entry name" value="WH-like_DNA-bd_sf"/>
</dbReference>
<dbReference type="InterPro" id="IPR001867">
    <property type="entry name" value="OmpR/PhoB-type_DNA-bd"/>
</dbReference>
<protein>
    <submittedName>
        <fullName evidence="8">SARP family transcriptional regulator</fullName>
    </submittedName>
</protein>
<keyword evidence="4" id="KW-0804">Transcription</keyword>
<evidence type="ECO:0000256" key="1">
    <source>
        <dbReference type="ARBA" id="ARBA00005820"/>
    </source>
</evidence>
<dbReference type="InterPro" id="IPR051677">
    <property type="entry name" value="AfsR-DnrI-RedD_regulator"/>
</dbReference>
<dbReference type="SMART" id="SM00382">
    <property type="entry name" value="AAA"/>
    <property type="match status" value="1"/>
</dbReference>
<dbReference type="SUPFAM" id="SSF48452">
    <property type="entry name" value="TPR-like"/>
    <property type="match status" value="2"/>
</dbReference>
<comment type="similarity">
    <text evidence="1">Belongs to the AfsR/DnrI/RedD regulatory family.</text>
</comment>
<keyword evidence="2" id="KW-0805">Transcription regulation</keyword>
<dbReference type="SMART" id="SM01043">
    <property type="entry name" value="BTAD"/>
    <property type="match status" value="1"/>
</dbReference>
<dbReference type="SMART" id="SM00862">
    <property type="entry name" value="Trans_reg_C"/>
    <property type="match status" value="1"/>
</dbReference>
<dbReference type="RefSeq" id="WP_211348367.1">
    <property type="nucleotide sequence ID" value="NZ_RJKM01000001.1"/>
</dbReference>
<evidence type="ECO:0000256" key="4">
    <source>
        <dbReference type="ARBA" id="ARBA00023163"/>
    </source>
</evidence>
<dbReference type="Pfam" id="PF13191">
    <property type="entry name" value="AAA_16"/>
    <property type="match status" value="1"/>
</dbReference>
<organism evidence="8 9">
    <name type="scientific">Saccharothrix texasensis</name>
    <dbReference type="NCBI Taxonomy" id="103734"/>
    <lineage>
        <taxon>Bacteria</taxon>
        <taxon>Bacillati</taxon>
        <taxon>Actinomycetota</taxon>
        <taxon>Actinomycetes</taxon>
        <taxon>Pseudonocardiales</taxon>
        <taxon>Pseudonocardiaceae</taxon>
        <taxon>Saccharothrix</taxon>
    </lineage>
</organism>
<dbReference type="SUPFAM" id="SSF52540">
    <property type="entry name" value="P-loop containing nucleoside triphosphate hydrolases"/>
    <property type="match status" value="1"/>
</dbReference>
<dbReference type="PANTHER" id="PTHR35807">
    <property type="entry name" value="TRANSCRIPTIONAL REGULATOR REDD-RELATED"/>
    <property type="match status" value="1"/>
</dbReference>
<feature type="compositionally biased region" description="Low complexity" evidence="6">
    <location>
        <begin position="279"/>
        <end position="288"/>
    </location>
</feature>
<comment type="caution">
    <text evidence="8">The sequence shown here is derived from an EMBL/GenBank/DDBJ whole genome shotgun (WGS) entry which is preliminary data.</text>
</comment>
<proteinExistence type="inferred from homology"/>
<evidence type="ECO:0000259" key="7">
    <source>
        <dbReference type="PROSITE" id="PS51755"/>
    </source>
</evidence>
<dbReference type="Gene3D" id="3.40.50.300">
    <property type="entry name" value="P-loop containing nucleotide triphosphate hydrolases"/>
    <property type="match status" value="1"/>
</dbReference>
<dbReference type="InterPro" id="IPR041664">
    <property type="entry name" value="AAA_16"/>
</dbReference>
<dbReference type="InterPro" id="IPR003593">
    <property type="entry name" value="AAA+_ATPase"/>
</dbReference>
<dbReference type="GO" id="GO:0000160">
    <property type="term" value="P:phosphorelay signal transduction system"/>
    <property type="evidence" value="ECO:0007669"/>
    <property type="project" value="InterPro"/>
</dbReference>
<evidence type="ECO:0000313" key="9">
    <source>
        <dbReference type="Proteomes" id="UP000268727"/>
    </source>
</evidence>
<dbReference type="Gene3D" id="1.25.40.10">
    <property type="entry name" value="Tetratricopeptide repeat domain"/>
    <property type="match status" value="2"/>
</dbReference>